<sequence>MEDSPGPVKIIIKARKMRLNVKAQRQYLVRFKNQTEDKDKSSEEDAITDGKLYPRRLGASKRTDHSINDDPFSEGGYVSL</sequence>
<reference evidence="2" key="1">
    <citation type="submission" date="2021-03" db="EMBL/GenBank/DDBJ databases">
        <title>Draft genome sequence of rust myrtle Austropuccinia psidii MF-1, a brazilian biotype.</title>
        <authorList>
            <person name="Quecine M.C."/>
            <person name="Pachon D.M.R."/>
            <person name="Bonatelli M.L."/>
            <person name="Correr F.H."/>
            <person name="Franceschini L.M."/>
            <person name="Leite T.F."/>
            <person name="Margarido G.R.A."/>
            <person name="Almeida C.A."/>
            <person name="Ferrarezi J.A."/>
            <person name="Labate C.A."/>
        </authorList>
    </citation>
    <scope>NUCLEOTIDE SEQUENCE</scope>
    <source>
        <strain evidence="2">MF-1</strain>
    </source>
</reference>
<evidence type="ECO:0000313" key="2">
    <source>
        <dbReference type="EMBL" id="MBW0461645.1"/>
    </source>
</evidence>
<dbReference type="OrthoDB" id="10602619at2759"/>
<feature type="compositionally biased region" description="Basic and acidic residues" evidence="1">
    <location>
        <begin position="33"/>
        <end position="43"/>
    </location>
</feature>
<comment type="caution">
    <text evidence="2">The sequence shown here is derived from an EMBL/GenBank/DDBJ whole genome shotgun (WGS) entry which is preliminary data.</text>
</comment>
<feature type="region of interest" description="Disordered" evidence="1">
    <location>
        <begin position="32"/>
        <end position="80"/>
    </location>
</feature>
<gene>
    <name evidence="2" type="ORF">O181_001360</name>
</gene>
<accession>A0A9Q3BAG5</accession>
<evidence type="ECO:0000256" key="1">
    <source>
        <dbReference type="SAM" id="MobiDB-lite"/>
    </source>
</evidence>
<protein>
    <submittedName>
        <fullName evidence="2">Uncharacterized protein</fullName>
    </submittedName>
</protein>
<evidence type="ECO:0000313" key="3">
    <source>
        <dbReference type="Proteomes" id="UP000765509"/>
    </source>
</evidence>
<name>A0A9Q3BAG5_9BASI</name>
<proteinExistence type="predicted"/>
<dbReference type="Proteomes" id="UP000765509">
    <property type="component" value="Unassembled WGS sequence"/>
</dbReference>
<keyword evidence="3" id="KW-1185">Reference proteome</keyword>
<dbReference type="EMBL" id="AVOT02000197">
    <property type="protein sequence ID" value="MBW0461645.1"/>
    <property type="molecule type" value="Genomic_DNA"/>
</dbReference>
<dbReference type="AlphaFoldDB" id="A0A9Q3BAG5"/>
<organism evidence="2 3">
    <name type="scientific">Austropuccinia psidii MF-1</name>
    <dbReference type="NCBI Taxonomy" id="1389203"/>
    <lineage>
        <taxon>Eukaryota</taxon>
        <taxon>Fungi</taxon>
        <taxon>Dikarya</taxon>
        <taxon>Basidiomycota</taxon>
        <taxon>Pucciniomycotina</taxon>
        <taxon>Pucciniomycetes</taxon>
        <taxon>Pucciniales</taxon>
        <taxon>Sphaerophragmiaceae</taxon>
        <taxon>Austropuccinia</taxon>
    </lineage>
</organism>